<feature type="region of interest" description="Disordered" evidence="1">
    <location>
        <begin position="206"/>
        <end position="287"/>
    </location>
</feature>
<accession>A0A8S9HAY2</accession>
<protein>
    <recommendedName>
        <fullName evidence="4">Transposase MuDR plant domain-containing protein</fullName>
    </recommendedName>
</protein>
<evidence type="ECO:0000256" key="1">
    <source>
        <dbReference type="SAM" id="MobiDB-lite"/>
    </source>
</evidence>
<dbReference type="AlphaFoldDB" id="A0A8S9HAY2"/>
<organism evidence="2 3">
    <name type="scientific">Brassica cretica</name>
    <name type="common">Mustard</name>
    <dbReference type="NCBI Taxonomy" id="69181"/>
    <lineage>
        <taxon>Eukaryota</taxon>
        <taxon>Viridiplantae</taxon>
        <taxon>Streptophyta</taxon>
        <taxon>Embryophyta</taxon>
        <taxon>Tracheophyta</taxon>
        <taxon>Spermatophyta</taxon>
        <taxon>Magnoliopsida</taxon>
        <taxon>eudicotyledons</taxon>
        <taxon>Gunneridae</taxon>
        <taxon>Pentapetalae</taxon>
        <taxon>rosids</taxon>
        <taxon>malvids</taxon>
        <taxon>Brassicales</taxon>
        <taxon>Brassicaceae</taxon>
        <taxon>Brassiceae</taxon>
        <taxon>Brassica</taxon>
    </lineage>
</organism>
<dbReference type="Proteomes" id="UP000712281">
    <property type="component" value="Unassembled WGS sequence"/>
</dbReference>
<gene>
    <name evidence="2" type="ORF">F2Q68_00035906</name>
</gene>
<comment type="caution">
    <text evidence="2">The sequence shown here is derived from an EMBL/GenBank/DDBJ whole genome shotgun (WGS) entry which is preliminary data.</text>
</comment>
<reference evidence="2" key="1">
    <citation type="submission" date="2019-12" db="EMBL/GenBank/DDBJ databases">
        <title>Genome sequencing and annotation of Brassica cretica.</title>
        <authorList>
            <person name="Studholme D.J."/>
            <person name="Sarris P.F."/>
        </authorList>
    </citation>
    <scope>NUCLEOTIDE SEQUENCE</scope>
    <source>
        <strain evidence="2">PFS-001/15</strain>
        <tissue evidence="2">Leaf</tissue>
    </source>
</reference>
<name>A0A8S9HAY2_BRACR</name>
<sequence>MTSLDDLLMMCQLHAVYGEWLLKDCRWDFVVDNVKGARIIFWGEGSTHAELLAMAQEDYNLDMSTESVEITYSLPAEMMQAPDTPPIHVTSDRQMMRQFHAVYGEWLLKDSRWDFVVDNVKGARIIFLGECSTHAKLLAMAQENYNLDMSTKSVEITYSLPAEMMLAPDTPPIHVASDRQVQNLLEITKTHGVRLCVSSRSKVETVSEFMEEDDKAGERFEDDDDDLVEDENHDGEEDDGEEDDGEEDDGEEYDGEEDADISIVAEADDNGEDYSVYGNVEDEDEEDDDMCFEDFKKNERGNRMVLLQNIQVNENSPCDNMSVGDRLAQQETDSLSGRPTRSVGDRVAQRRHCTPKYVGRLFIDRVGIIDELNPQHIIDAMNNMFGMTLDYTTSYKELLYAQTLMMRQLHAVYGEWLLKDCRWDFVVDNVKGARIIFWGKAPDTLPIHVTSDRQVQNLLEITKTHGVRFCVSSHDDDDLVEDENHDGEEDDGEEDDGEEDAGISIVAEVDENGEDYSVYGKVEDDDMCFEDIKKIEGGRSNGNSIYVNQSFVSKDALLSELRLIAVRFRFSFRIYKSTKTLLVTTYPVSGCQWKVRASVKHGANTFWVTKYVEKHTCSVGDRLAQRRHCTPKYVGRLFIDRVGIIDGLNLQHIIDAMKNMFGMTLDYTTSYIALLYAQTLVRGSAEDGCCLFAFFIVCFSNF</sequence>
<proteinExistence type="predicted"/>
<evidence type="ECO:0008006" key="4">
    <source>
        <dbReference type="Google" id="ProtNLM"/>
    </source>
</evidence>
<dbReference type="EMBL" id="QGKW02001988">
    <property type="protein sequence ID" value="KAF2553392.1"/>
    <property type="molecule type" value="Genomic_DNA"/>
</dbReference>
<evidence type="ECO:0000313" key="2">
    <source>
        <dbReference type="EMBL" id="KAF2553392.1"/>
    </source>
</evidence>
<feature type="compositionally biased region" description="Acidic residues" evidence="1">
    <location>
        <begin position="209"/>
        <end position="272"/>
    </location>
</feature>
<feature type="region of interest" description="Disordered" evidence="1">
    <location>
        <begin position="477"/>
        <end position="500"/>
    </location>
</feature>
<evidence type="ECO:0000313" key="3">
    <source>
        <dbReference type="Proteomes" id="UP000712281"/>
    </source>
</evidence>